<dbReference type="EMBL" id="KU640380">
    <property type="protein sequence ID" value="AMQ66617.1"/>
    <property type="molecule type" value="Genomic_DNA"/>
</dbReference>
<keyword evidence="3" id="KW-1185">Reference proteome</keyword>
<evidence type="ECO:0000313" key="2">
    <source>
        <dbReference type="EMBL" id="AMQ66617.1"/>
    </source>
</evidence>
<organism evidence="2 3">
    <name type="scientific">Bacillus phage Shbh1</name>
    <dbReference type="NCBI Taxonomy" id="1796992"/>
    <lineage>
        <taxon>Viruses</taxon>
        <taxon>Duplodnaviria</taxon>
        <taxon>Heunggongvirae</taxon>
        <taxon>Uroviricota</taxon>
        <taxon>Caudoviricetes</taxon>
        <taxon>Herelleviridae</taxon>
        <taxon>Bastillevirinae</taxon>
        <taxon>Shalavirus</taxon>
        <taxon>Shalavirus Shbh1</taxon>
    </lineage>
</organism>
<evidence type="ECO:0000259" key="1">
    <source>
        <dbReference type="Pfam" id="PF16075"/>
    </source>
</evidence>
<dbReference type="Pfam" id="PF16075">
    <property type="entry name" value="DUF4815"/>
    <property type="match status" value="1"/>
</dbReference>
<dbReference type="InterPro" id="IPR032096">
    <property type="entry name" value="DUF4815"/>
</dbReference>
<feature type="domain" description="DUF4815" evidence="1">
    <location>
        <begin position="12"/>
        <end position="620"/>
    </location>
</feature>
<dbReference type="Proteomes" id="UP000201588">
    <property type="component" value="Segment"/>
</dbReference>
<accession>A0A142F1G0</accession>
<dbReference type="OrthoDB" id="1004at10239"/>
<dbReference type="RefSeq" id="YP_009275307.1">
    <property type="nucleotide sequence ID" value="NC_030925.1"/>
</dbReference>
<dbReference type="GeneID" id="28799502"/>
<protein>
    <submittedName>
        <fullName evidence="2">Putative tail protein</fullName>
    </submittedName>
</protein>
<proteinExistence type="predicted"/>
<evidence type="ECO:0000313" key="3">
    <source>
        <dbReference type="Proteomes" id="UP000201588"/>
    </source>
</evidence>
<reference evidence="2 3" key="1">
    <citation type="submission" date="2016-01" db="EMBL/GenBank/DDBJ databases">
        <title>Isolation and characterization of bacteriophages from East Africa Rift Valley soda lakes.</title>
        <authorList>
            <person name="van Zyl L.J."/>
            <person name="Nemavhulani S."/>
            <person name="Cowan D.A."/>
            <person name="Trindade M.I."/>
        </authorList>
    </citation>
    <scope>NUCLEOTIDE SEQUENCE [LARGE SCALE GENOMIC DNA]</scope>
</reference>
<dbReference type="KEGG" id="vg:28799502"/>
<name>A0A142F1G0_9CAUD</name>
<sequence length="1166" mass="131560">MANERINQGAPPYLDRFDPDKRRNKVLFRPDRALQQAELNELQSIAEYNLRQLGDSVFSDGSMQSGMEFSIDKQNQLLIVEDGLVYVEGKIRPFKRQSITFTGEGEENIGVRVIQKVIDYTEDPSLLDQTQGVDSYLSPGADRLEETVVLTYNDTSCPTIYQFTDGQLFIEPSRPDLSLINDVLATRTFEESGSYRVEGFEMWSEPSEATQENSILIIDSGIAYVMGYRINKPTSSRVPIRRSTDFFEVIHETHTYDTQKRDIKVGSTSVKRVTRVLARTESPAGGVQMSKGTQDGRDAVPSQYTSIARDTVTVWNNTQQFVRNTDYRIIEENGIQYVDWNTGLNGSEPPTGSTYFMSFDYDRRMTEGVDYQIRTEQHEGNSPGWDTWVDFNGMTGHKPKNGGLVSLDYEFYLARKDLVVLDRFGNFTVIEGEPDRLGVEEAPFQEDPFMLRIGMITAYPNSSMIRAVPNSINRLRMVDLQKMKSRLEDVEYNQAIMMLEIQATITDNPLDLRGVFADGFIDFDRMDKNLSSVAFSLEDASITLQVDAPQDKMKHPKLNDNSVAHVWGRLVTAPFIERREVNQPLASEAWNVNPYLVFNRQGVITLDPSADNWIETERVTVIQEDVKAVNLQRWWVWSNPNSQPIGRSRNEQKATGIVWDDGGSLHSFRGNTGDTRTGVIESSAEQTIDHTIDYMRQIDVNFKADNLLPNSNNLELTFDGIKVPITPTGGTAAGTTQGTVRSNAQGRCSGRFKIPKNIRTGTREVILRNSDNMAMTTFTANGIRRRVENTIFRTRVTATYYDPLAQSFIFNTDRVVTSVGLYFASKSTNENIIVQIRGLSEGGYPNRTIYAERTLTPDDIKISNDASVETKVALDDPLMAEAGKSYCVCIITDSSQYTMWVGTLGERLINNPNQFIETQPYVAGVLFSSSNAITWTAHQKSNLKFSIYTAEFQENATIVFDPMTGLDADMIMVMANYLTPSNTGCEWEVRVVNEEDVGTISIDSVPWRPLVNYTEVDTRPVGVVGLAQLRATFKSSRFISPIMALDDILFINFITATTGDYVSRNIDANESPFNKITLSFDRHTPAGASVTPYYSVDGGQTWRAFQSNPSIERQSAEFERVTYNERVSTNPTNKQLKLKLTLRGENRFIRPRARRLTCVMKDEIDN</sequence>